<feature type="compositionally biased region" description="Polar residues" evidence="1">
    <location>
        <begin position="262"/>
        <end position="279"/>
    </location>
</feature>
<dbReference type="EMBL" id="PKPP01001594">
    <property type="protein sequence ID" value="PWA81417.1"/>
    <property type="molecule type" value="Genomic_DNA"/>
</dbReference>
<feature type="compositionally biased region" description="Polar residues" evidence="1">
    <location>
        <begin position="146"/>
        <end position="156"/>
    </location>
</feature>
<name>A0A2U1P6T9_ARTAN</name>
<evidence type="ECO:0000313" key="4">
    <source>
        <dbReference type="Proteomes" id="UP000245207"/>
    </source>
</evidence>
<feature type="domain" description="C2H2-type" evidence="2">
    <location>
        <begin position="389"/>
        <end position="411"/>
    </location>
</feature>
<dbReference type="AlphaFoldDB" id="A0A2U1P6T9"/>
<dbReference type="PANTHER" id="PTHR45786:SF74">
    <property type="entry name" value="ATP-DEPENDENT DNA HELICASE"/>
    <property type="match status" value="1"/>
</dbReference>
<proteinExistence type="predicted"/>
<evidence type="ECO:0000256" key="1">
    <source>
        <dbReference type="SAM" id="MobiDB-lite"/>
    </source>
</evidence>
<protein>
    <recommendedName>
        <fullName evidence="2">C2H2-type domain-containing protein</fullName>
    </recommendedName>
</protein>
<feature type="region of interest" description="Disordered" evidence="1">
    <location>
        <begin position="1"/>
        <end position="29"/>
    </location>
</feature>
<sequence>MREEKDRGLQPLGATDDGSAKDLFEGQNPSITKREMDFYYGGRTGVVSPPPSNFFGPRQRKPTSSELGLRKHSSEKCAGMPCNETICWVTEGSSVHHAQSSSGLMPFTGADVCHEPPSEKRKRCPDEMLSKHRTQISSDDGAHIVGQSSDSHTNAVQPPKRTRRTGQPCINNDACHSVSTTHALATNACSVIQPSSSESAQNLVEPQKRSRRRKESSASDAAHHSPSNTQASASHACSVTEPSGSHVVQNVAQPRKRIRRTPQASTQSTNNITETSTSYAPPITEMANSHGSQNVAQPRKRIRRTPQASTHSTNNIAETSTSYAPPITEMANSHASQSATQPQKRNRRTRQSSTGQPNDRSQNISEGSTSHTVENTSLTYDDLRDCTECCNYCNAAFWRGERLAGHSYGTHVSHYHLCCGNGKVFMQPEPDPPEYIKQLLGDATFMENIRAYNQMFAMISFGATIDSTLYIYDTKNEVRNRSNPFSNPDSPPLDPEVVQGLIHFLDAHNDGKGPRGYELPSSNSLGAIVFDRGLESESNYDVVLEYRDGPVKRISKIHKSYMSLQFPLIFIYG</sequence>
<dbReference type="PROSITE" id="PS00028">
    <property type="entry name" value="ZINC_FINGER_C2H2_1"/>
    <property type="match status" value="1"/>
</dbReference>
<dbReference type="Proteomes" id="UP000245207">
    <property type="component" value="Unassembled WGS sequence"/>
</dbReference>
<evidence type="ECO:0000313" key="3">
    <source>
        <dbReference type="EMBL" id="PWA81417.1"/>
    </source>
</evidence>
<feature type="compositionally biased region" description="Polar residues" evidence="1">
    <location>
        <begin position="195"/>
        <end position="204"/>
    </location>
</feature>
<evidence type="ECO:0000259" key="2">
    <source>
        <dbReference type="PROSITE" id="PS00028"/>
    </source>
</evidence>
<dbReference type="PANTHER" id="PTHR45786">
    <property type="entry name" value="DNA BINDING PROTEIN-LIKE"/>
    <property type="match status" value="1"/>
</dbReference>
<feature type="region of interest" description="Disordered" evidence="1">
    <location>
        <begin position="47"/>
        <end position="72"/>
    </location>
</feature>
<feature type="compositionally biased region" description="Polar residues" evidence="1">
    <location>
        <begin position="330"/>
        <end position="343"/>
    </location>
</feature>
<feature type="region of interest" description="Disordered" evidence="1">
    <location>
        <begin position="195"/>
        <end position="373"/>
    </location>
</feature>
<reference evidence="3 4" key="1">
    <citation type="journal article" date="2018" name="Mol. Plant">
        <title>The genome of Artemisia annua provides insight into the evolution of Asteraceae family and artemisinin biosynthesis.</title>
        <authorList>
            <person name="Shen Q."/>
            <person name="Zhang L."/>
            <person name="Liao Z."/>
            <person name="Wang S."/>
            <person name="Yan T."/>
            <person name="Shi P."/>
            <person name="Liu M."/>
            <person name="Fu X."/>
            <person name="Pan Q."/>
            <person name="Wang Y."/>
            <person name="Lv Z."/>
            <person name="Lu X."/>
            <person name="Zhang F."/>
            <person name="Jiang W."/>
            <person name="Ma Y."/>
            <person name="Chen M."/>
            <person name="Hao X."/>
            <person name="Li L."/>
            <person name="Tang Y."/>
            <person name="Lv G."/>
            <person name="Zhou Y."/>
            <person name="Sun X."/>
            <person name="Brodelius P.E."/>
            <person name="Rose J.K.C."/>
            <person name="Tang K."/>
        </authorList>
    </citation>
    <scope>NUCLEOTIDE SEQUENCE [LARGE SCALE GENOMIC DNA]</scope>
    <source>
        <strain evidence="4">cv. Huhao1</strain>
        <tissue evidence="3">Leaf</tissue>
    </source>
</reference>
<feature type="region of interest" description="Disordered" evidence="1">
    <location>
        <begin position="134"/>
        <end position="170"/>
    </location>
</feature>
<feature type="compositionally biased region" description="Polar residues" evidence="1">
    <location>
        <begin position="306"/>
        <end position="323"/>
    </location>
</feature>
<gene>
    <name evidence="3" type="ORF">CTI12_AA043880</name>
</gene>
<feature type="compositionally biased region" description="Polar residues" evidence="1">
    <location>
        <begin position="351"/>
        <end position="373"/>
    </location>
</feature>
<feature type="compositionally biased region" description="Polar residues" evidence="1">
    <location>
        <begin position="228"/>
        <end position="252"/>
    </location>
</feature>
<feature type="compositionally biased region" description="Polar residues" evidence="1">
    <location>
        <begin position="286"/>
        <end position="296"/>
    </location>
</feature>
<accession>A0A2U1P6T9</accession>
<organism evidence="3 4">
    <name type="scientific">Artemisia annua</name>
    <name type="common">Sweet wormwood</name>
    <dbReference type="NCBI Taxonomy" id="35608"/>
    <lineage>
        <taxon>Eukaryota</taxon>
        <taxon>Viridiplantae</taxon>
        <taxon>Streptophyta</taxon>
        <taxon>Embryophyta</taxon>
        <taxon>Tracheophyta</taxon>
        <taxon>Spermatophyta</taxon>
        <taxon>Magnoliopsida</taxon>
        <taxon>eudicotyledons</taxon>
        <taxon>Gunneridae</taxon>
        <taxon>Pentapetalae</taxon>
        <taxon>asterids</taxon>
        <taxon>campanulids</taxon>
        <taxon>Asterales</taxon>
        <taxon>Asteraceae</taxon>
        <taxon>Asteroideae</taxon>
        <taxon>Anthemideae</taxon>
        <taxon>Artemisiinae</taxon>
        <taxon>Artemisia</taxon>
    </lineage>
</organism>
<dbReference type="InterPro" id="IPR013087">
    <property type="entry name" value="Znf_C2H2_type"/>
</dbReference>
<comment type="caution">
    <text evidence="3">The sequence shown here is derived from an EMBL/GenBank/DDBJ whole genome shotgun (WGS) entry which is preliminary data.</text>
</comment>
<keyword evidence="4" id="KW-1185">Reference proteome</keyword>